<sequence>MATSLNTETPPSLMNPCKFMNILCEESTPLHSGEVFSPEMKPSVASLQATVMSNATLAAAAAYQSHLGLAGTRPMGDQANSSLSHHHHDAALLHDYHSL</sequence>
<organism evidence="1">
    <name type="scientific">Timema genevievae</name>
    <name type="common">Walking stick</name>
    <dbReference type="NCBI Taxonomy" id="629358"/>
    <lineage>
        <taxon>Eukaryota</taxon>
        <taxon>Metazoa</taxon>
        <taxon>Ecdysozoa</taxon>
        <taxon>Arthropoda</taxon>
        <taxon>Hexapoda</taxon>
        <taxon>Insecta</taxon>
        <taxon>Pterygota</taxon>
        <taxon>Neoptera</taxon>
        <taxon>Polyneoptera</taxon>
        <taxon>Phasmatodea</taxon>
        <taxon>Timematodea</taxon>
        <taxon>Timematoidea</taxon>
        <taxon>Timematidae</taxon>
        <taxon>Timema</taxon>
    </lineage>
</organism>
<name>A0A7R9K4E8_TIMGE</name>
<gene>
    <name evidence="1" type="ORF">TGEB3V08_LOCUS8908</name>
</gene>
<proteinExistence type="predicted"/>
<dbReference type="EMBL" id="OE843720">
    <property type="protein sequence ID" value="CAD7603764.1"/>
    <property type="molecule type" value="Genomic_DNA"/>
</dbReference>
<evidence type="ECO:0000313" key="1">
    <source>
        <dbReference type="EMBL" id="CAD7603764.1"/>
    </source>
</evidence>
<dbReference type="AlphaFoldDB" id="A0A7R9K4E8"/>
<reference evidence="1" key="1">
    <citation type="submission" date="2020-11" db="EMBL/GenBank/DDBJ databases">
        <authorList>
            <person name="Tran Van P."/>
        </authorList>
    </citation>
    <scope>NUCLEOTIDE SEQUENCE</scope>
</reference>
<protein>
    <submittedName>
        <fullName evidence="1">Uncharacterized protein</fullName>
    </submittedName>
</protein>
<accession>A0A7R9K4E8</accession>